<protein>
    <submittedName>
        <fullName evidence="2">Ferritin-like domain-containing protein</fullName>
    </submittedName>
</protein>
<dbReference type="KEGG" id="ngf:FRF71_04670"/>
<dbReference type="OrthoDB" id="7185591at2"/>
<organism evidence="2 3">
    <name type="scientific">Novosphingobium ginsenosidimutans</name>
    <dbReference type="NCBI Taxonomy" id="1176536"/>
    <lineage>
        <taxon>Bacteria</taxon>
        <taxon>Pseudomonadati</taxon>
        <taxon>Pseudomonadota</taxon>
        <taxon>Alphaproteobacteria</taxon>
        <taxon>Sphingomonadales</taxon>
        <taxon>Sphingomonadaceae</taxon>
        <taxon>Novosphingobium</taxon>
    </lineage>
</organism>
<keyword evidence="3" id="KW-1185">Reference proteome</keyword>
<evidence type="ECO:0000313" key="2">
    <source>
        <dbReference type="EMBL" id="QEA15485.1"/>
    </source>
</evidence>
<dbReference type="EMBL" id="CP042345">
    <property type="protein sequence ID" value="QEA15485.1"/>
    <property type="molecule type" value="Genomic_DNA"/>
</dbReference>
<dbReference type="SUPFAM" id="SSF47240">
    <property type="entry name" value="Ferritin-like"/>
    <property type="match status" value="1"/>
</dbReference>
<dbReference type="Proteomes" id="UP000321172">
    <property type="component" value="Chromosome"/>
</dbReference>
<evidence type="ECO:0000313" key="3">
    <source>
        <dbReference type="Proteomes" id="UP000321172"/>
    </source>
</evidence>
<dbReference type="RefSeq" id="WP_147089463.1">
    <property type="nucleotide sequence ID" value="NZ_BAABJD010000001.1"/>
</dbReference>
<feature type="region of interest" description="Disordered" evidence="1">
    <location>
        <begin position="214"/>
        <end position="236"/>
    </location>
</feature>
<proteinExistence type="predicted"/>
<dbReference type="AlphaFoldDB" id="A0A5B8S4X1"/>
<reference evidence="2 3" key="1">
    <citation type="journal article" date="2013" name="J. Microbiol. Biotechnol.">
        <title>Novosphingobium ginsenosidimutans sp. nov., with the ability to convert ginsenoside.</title>
        <authorList>
            <person name="Kim J.K."/>
            <person name="He D."/>
            <person name="Liu Q.M."/>
            <person name="Park H.Y."/>
            <person name="Jung M.S."/>
            <person name="Yoon M.H."/>
            <person name="Kim S.C."/>
            <person name="Im W.T."/>
        </authorList>
    </citation>
    <scope>NUCLEOTIDE SEQUENCE [LARGE SCALE GENOMIC DNA]</scope>
    <source>
        <strain evidence="2 3">FW-6</strain>
    </source>
</reference>
<dbReference type="InterPro" id="IPR009078">
    <property type="entry name" value="Ferritin-like_SF"/>
</dbReference>
<gene>
    <name evidence="2" type="ORF">FRF71_04670</name>
</gene>
<sequence>MGLRQTFRERYLDVLASIYLYNEHRGYTSLDRVLEAVRERCPEEPAFQAEIAKHRADERAHYLMFRRWFERQGRMPLEVDSGVGHIDRFIQWIFRCGIEDLDTHRIVTQPQEFERLCRVIMLTEQRGFRQVEVILKNRLIMSDPVMKKIFEIVHRDEPDHFLPYQHWLERQSRATARWNERMADWCIHKVLMLYKLPALFLDTGRARMVRWPDEGETSAAPSPSLERAALLPSPRT</sequence>
<accession>A0A5B8S4X1</accession>
<name>A0A5B8S4X1_9SPHN</name>
<evidence type="ECO:0000256" key="1">
    <source>
        <dbReference type="SAM" id="MobiDB-lite"/>
    </source>
</evidence>